<evidence type="ECO:0000313" key="2">
    <source>
        <dbReference type="EMBL" id="MBO2448713.1"/>
    </source>
</evidence>
<keyword evidence="3" id="KW-1185">Reference proteome</keyword>
<dbReference type="EMBL" id="JAGEOJ010000006">
    <property type="protein sequence ID" value="MBO2448713.1"/>
    <property type="molecule type" value="Genomic_DNA"/>
</dbReference>
<dbReference type="RefSeq" id="WP_208256374.1">
    <property type="nucleotide sequence ID" value="NZ_JAGEOJ010000006.1"/>
</dbReference>
<feature type="domain" description="DUF397" evidence="1">
    <location>
        <begin position="7"/>
        <end position="59"/>
    </location>
</feature>
<sequence>MDVSTTVWRKASRSNDTGGACVELASLGKAVAVRDSKDPEGPYLAFERSDFGALVHRLKNL</sequence>
<dbReference type="InterPro" id="IPR007278">
    <property type="entry name" value="DUF397"/>
</dbReference>
<dbReference type="Proteomes" id="UP000669179">
    <property type="component" value="Unassembled WGS sequence"/>
</dbReference>
<evidence type="ECO:0000259" key="1">
    <source>
        <dbReference type="Pfam" id="PF04149"/>
    </source>
</evidence>
<evidence type="ECO:0000313" key="3">
    <source>
        <dbReference type="Proteomes" id="UP000669179"/>
    </source>
</evidence>
<reference evidence="2" key="1">
    <citation type="submission" date="2021-03" db="EMBL/GenBank/DDBJ databases">
        <authorList>
            <person name="Kanchanasin P."/>
            <person name="Saeng-In P."/>
            <person name="Phongsopitanun W."/>
            <person name="Yuki M."/>
            <person name="Kudo T."/>
            <person name="Ohkuma M."/>
            <person name="Tanasupawat S."/>
        </authorList>
    </citation>
    <scope>NUCLEOTIDE SEQUENCE</scope>
    <source>
        <strain evidence="2">GKU 128</strain>
    </source>
</reference>
<name>A0A939PEL8_9ACTN</name>
<protein>
    <submittedName>
        <fullName evidence="2">DUF397 domain-containing protein</fullName>
    </submittedName>
</protein>
<proteinExistence type="predicted"/>
<gene>
    <name evidence="2" type="ORF">J4573_16545</name>
</gene>
<dbReference type="Pfam" id="PF04149">
    <property type="entry name" value="DUF397"/>
    <property type="match status" value="1"/>
</dbReference>
<dbReference type="AlphaFoldDB" id="A0A939PEL8"/>
<comment type="caution">
    <text evidence="2">The sequence shown here is derived from an EMBL/GenBank/DDBJ whole genome shotgun (WGS) entry which is preliminary data.</text>
</comment>
<accession>A0A939PEL8</accession>
<organism evidence="2 3">
    <name type="scientific">Actinomadura barringtoniae</name>
    <dbReference type="NCBI Taxonomy" id="1427535"/>
    <lineage>
        <taxon>Bacteria</taxon>
        <taxon>Bacillati</taxon>
        <taxon>Actinomycetota</taxon>
        <taxon>Actinomycetes</taxon>
        <taxon>Streptosporangiales</taxon>
        <taxon>Thermomonosporaceae</taxon>
        <taxon>Actinomadura</taxon>
    </lineage>
</organism>